<dbReference type="AlphaFoldDB" id="A0A1M7FSA0"/>
<evidence type="ECO:0000313" key="2">
    <source>
        <dbReference type="Proteomes" id="UP000184069"/>
    </source>
</evidence>
<evidence type="ECO:0000313" key="1">
    <source>
        <dbReference type="EMBL" id="SHM06954.1"/>
    </source>
</evidence>
<protein>
    <submittedName>
        <fullName evidence="1">Uncharacterized protein</fullName>
    </submittedName>
</protein>
<gene>
    <name evidence="1" type="ORF">SAMN05444407_10940</name>
</gene>
<sequence length="102" mass="12267">MLSMGFEYKLKAKFTDKQTSEIQNLLGNSDLFEKKHEYAHQLFWDFRYAENTGKIPNISIIFEKDGIYICQWGSSYAWTDLDELKNYIENEQIEYELIDYQE</sequence>
<accession>A0A1M7FSA0</accession>
<proteinExistence type="predicted"/>
<dbReference type="EMBL" id="FRBM01000009">
    <property type="protein sequence ID" value="SHM06954.1"/>
    <property type="molecule type" value="Genomic_DNA"/>
</dbReference>
<dbReference type="Proteomes" id="UP000184069">
    <property type="component" value="Unassembled WGS sequence"/>
</dbReference>
<reference evidence="1 2" key="1">
    <citation type="submission" date="2016-11" db="EMBL/GenBank/DDBJ databases">
        <authorList>
            <person name="Jaros S."/>
            <person name="Januszkiewicz K."/>
            <person name="Wedrychowicz H."/>
        </authorList>
    </citation>
    <scope>NUCLEOTIDE SEQUENCE [LARGE SCALE GENOMIC DNA]</scope>
    <source>
        <strain evidence="1 2">DSM 27621</strain>
    </source>
</reference>
<organism evidence="1 2">
    <name type="scientific">Chryseobacterium contaminans</name>
    <dbReference type="NCBI Taxonomy" id="1423959"/>
    <lineage>
        <taxon>Bacteria</taxon>
        <taxon>Pseudomonadati</taxon>
        <taxon>Bacteroidota</taxon>
        <taxon>Flavobacteriia</taxon>
        <taxon>Flavobacteriales</taxon>
        <taxon>Weeksellaceae</taxon>
        <taxon>Chryseobacterium group</taxon>
        <taxon>Chryseobacterium</taxon>
    </lineage>
</organism>
<name>A0A1M7FSA0_9FLAO</name>